<dbReference type="Pfam" id="PF11807">
    <property type="entry name" value="UstYa"/>
    <property type="match status" value="1"/>
</dbReference>
<dbReference type="GO" id="GO:0043386">
    <property type="term" value="P:mycotoxin biosynthetic process"/>
    <property type="evidence" value="ECO:0007669"/>
    <property type="project" value="InterPro"/>
</dbReference>
<protein>
    <submittedName>
        <fullName evidence="2">Uncharacterized protein</fullName>
    </submittedName>
</protein>
<dbReference type="EMBL" id="AGUE01000125">
    <property type="protein sequence ID" value="EHK99183.1"/>
    <property type="molecule type" value="Genomic_DNA"/>
</dbReference>
<dbReference type="PANTHER" id="PTHR33365">
    <property type="entry name" value="YALI0B05434P"/>
    <property type="match status" value="1"/>
</dbReference>
<name>H0EQR1_GLAL7</name>
<reference evidence="2 3" key="1">
    <citation type="journal article" date="2012" name="Eukaryot. Cell">
        <title>Genome sequence of the fungus Glarea lozoyensis: the first genome sequence of a species from the Helotiaceae family.</title>
        <authorList>
            <person name="Youssar L."/>
            <person name="Gruening B.A."/>
            <person name="Erxleben A."/>
            <person name="Guenther S."/>
            <person name="Huettel W."/>
        </authorList>
    </citation>
    <scope>NUCLEOTIDE SEQUENCE [LARGE SCALE GENOMIC DNA]</scope>
    <source>
        <strain evidence="3">ATCC 74030 / MF5533</strain>
    </source>
</reference>
<proteinExistence type="inferred from homology"/>
<dbReference type="InParanoid" id="H0EQR1"/>
<dbReference type="HOGENOM" id="CLU_1865318_0_0_1"/>
<comment type="similarity">
    <text evidence="1">Belongs to the ustYa family.</text>
</comment>
<evidence type="ECO:0000313" key="2">
    <source>
        <dbReference type="EMBL" id="EHK99183.1"/>
    </source>
</evidence>
<gene>
    <name evidence="2" type="ORF">M7I_5016</name>
</gene>
<dbReference type="OrthoDB" id="3687641at2759"/>
<comment type="caution">
    <text evidence="2">The sequence shown here is derived from an EMBL/GenBank/DDBJ whole genome shotgun (WGS) entry which is preliminary data.</text>
</comment>
<evidence type="ECO:0000256" key="1">
    <source>
        <dbReference type="ARBA" id="ARBA00035112"/>
    </source>
</evidence>
<dbReference type="InterPro" id="IPR021765">
    <property type="entry name" value="UstYa-like"/>
</dbReference>
<sequence length="137" mass="15988">MLHYLCRNMSWTGLVALSEDYVQSHDLLPAQQWPWDENKRIYILNGFHNLHCLDVVRQTVLQAYDGKPLAKPLPHVVHCLDALRQEIMCNADDTPRYTGRLNEEAGRDHPVPVNMSDPHFPELERFKFCPDGKRVWP</sequence>
<accession>H0EQR1</accession>
<dbReference type="PANTHER" id="PTHR33365:SF6">
    <property type="entry name" value="OXIDASE USTYA"/>
    <property type="match status" value="1"/>
</dbReference>
<keyword evidence="3" id="KW-1185">Reference proteome</keyword>
<dbReference type="AlphaFoldDB" id="H0EQR1"/>
<evidence type="ECO:0000313" key="3">
    <source>
        <dbReference type="Proteomes" id="UP000005446"/>
    </source>
</evidence>
<organism evidence="2 3">
    <name type="scientific">Glarea lozoyensis (strain ATCC 74030 / MF5533)</name>
    <dbReference type="NCBI Taxonomy" id="1104152"/>
    <lineage>
        <taxon>Eukaryota</taxon>
        <taxon>Fungi</taxon>
        <taxon>Dikarya</taxon>
        <taxon>Ascomycota</taxon>
        <taxon>Pezizomycotina</taxon>
        <taxon>Leotiomycetes</taxon>
        <taxon>Helotiales</taxon>
        <taxon>Helotiaceae</taxon>
        <taxon>Glarea</taxon>
    </lineage>
</organism>
<dbReference type="Proteomes" id="UP000005446">
    <property type="component" value="Unassembled WGS sequence"/>
</dbReference>